<keyword evidence="8" id="KW-1185">Reference proteome</keyword>
<feature type="compositionally biased region" description="Basic and acidic residues" evidence="5">
    <location>
        <begin position="432"/>
        <end position="441"/>
    </location>
</feature>
<dbReference type="GO" id="GO:0000785">
    <property type="term" value="C:chromatin"/>
    <property type="evidence" value="ECO:0007669"/>
    <property type="project" value="TreeGrafter"/>
</dbReference>
<accession>A0A8T1Y2Z9</accession>
<feature type="compositionally biased region" description="Basic and acidic residues" evidence="5">
    <location>
        <begin position="266"/>
        <end position="301"/>
    </location>
</feature>
<organism evidence="7 8">
    <name type="scientific">Arabidopsis thaliana x Arabidopsis arenosa</name>
    <dbReference type="NCBI Taxonomy" id="1240361"/>
    <lineage>
        <taxon>Eukaryota</taxon>
        <taxon>Viridiplantae</taxon>
        <taxon>Streptophyta</taxon>
        <taxon>Embryophyta</taxon>
        <taxon>Tracheophyta</taxon>
        <taxon>Spermatophyta</taxon>
        <taxon>Magnoliopsida</taxon>
        <taxon>eudicotyledons</taxon>
        <taxon>Gunneridae</taxon>
        <taxon>Pentapetalae</taxon>
        <taxon>rosids</taxon>
        <taxon>malvids</taxon>
        <taxon>Brassicales</taxon>
        <taxon>Brassicaceae</taxon>
        <taxon>Camelineae</taxon>
        <taxon>Arabidopsis</taxon>
    </lineage>
</organism>
<keyword evidence="7" id="KW-0675">Receptor</keyword>
<dbReference type="GO" id="GO:0007064">
    <property type="term" value="P:mitotic sister chromatid cohesion"/>
    <property type="evidence" value="ECO:0007669"/>
    <property type="project" value="InterPro"/>
</dbReference>
<feature type="region of interest" description="Disordered" evidence="5">
    <location>
        <begin position="265"/>
        <end position="608"/>
    </location>
</feature>
<feature type="compositionally biased region" description="Polar residues" evidence="5">
    <location>
        <begin position="303"/>
        <end position="313"/>
    </location>
</feature>
<feature type="compositionally biased region" description="Basic and acidic residues" evidence="5">
    <location>
        <begin position="823"/>
        <end position="832"/>
    </location>
</feature>
<feature type="compositionally biased region" description="Basic and acidic residues" evidence="5">
    <location>
        <begin position="341"/>
        <end position="364"/>
    </location>
</feature>
<dbReference type="GO" id="GO:0005634">
    <property type="term" value="C:nucleus"/>
    <property type="evidence" value="ECO:0007669"/>
    <property type="project" value="UniProtKB-SubCell"/>
</dbReference>
<feature type="compositionally biased region" description="Basic and acidic residues" evidence="5">
    <location>
        <begin position="449"/>
        <end position="459"/>
    </location>
</feature>
<feature type="compositionally biased region" description="Basic and acidic residues" evidence="5">
    <location>
        <begin position="376"/>
        <end position="396"/>
    </location>
</feature>
<feature type="compositionally biased region" description="Polar residues" evidence="5">
    <location>
        <begin position="397"/>
        <end position="431"/>
    </location>
</feature>
<evidence type="ECO:0000256" key="1">
    <source>
        <dbReference type="ARBA" id="ARBA00004123"/>
    </source>
</evidence>
<feature type="compositionally biased region" description="Polar residues" evidence="5">
    <location>
        <begin position="365"/>
        <end position="375"/>
    </location>
</feature>
<feature type="region of interest" description="Disordered" evidence="5">
    <location>
        <begin position="649"/>
        <end position="852"/>
    </location>
</feature>
<dbReference type="GO" id="GO:0006281">
    <property type="term" value="P:DNA repair"/>
    <property type="evidence" value="ECO:0007669"/>
    <property type="project" value="UniProtKB-KW"/>
</dbReference>
<feature type="compositionally biased region" description="Acidic residues" evidence="5">
    <location>
        <begin position="734"/>
        <end position="747"/>
    </location>
</feature>
<feature type="compositionally biased region" description="Acidic residues" evidence="5">
    <location>
        <begin position="657"/>
        <end position="677"/>
    </location>
</feature>
<evidence type="ECO:0000313" key="7">
    <source>
        <dbReference type="EMBL" id="KAG7540731.1"/>
    </source>
</evidence>
<reference evidence="7 8" key="1">
    <citation type="submission" date="2020-12" db="EMBL/GenBank/DDBJ databases">
        <title>Concerted genomic and epigenomic changes stabilize Arabidopsis allopolyploids.</title>
        <authorList>
            <person name="Chen Z."/>
        </authorList>
    </citation>
    <scope>NUCLEOTIDE SEQUENCE [LARGE SCALE GENOMIC DNA]</scope>
    <source>
        <strain evidence="7">Allo738</strain>
        <tissue evidence="7">Leaf</tissue>
    </source>
</reference>
<dbReference type="PANTHER" id="PTHR12663:SF3">
    <property type="entry name" value="SISTER CHROMATID COHESION PROTEIN PDS5 HOMOLOG C"/>
    <property type="match status" value="1"/>
</dbReference>
<feature type="domain" description="PTM/DIR17-like Tudor" evidence="6">
    <location>
        <begin position="608"/>
        <end position="647"/>
    </location>
</feature>
<feature type="compositionally biased region" description="Basic and acidic residues" evidence="5">
    <location>
        <begin position="721"/>
        <end position="733"/>
    </location>
</feature>
<dbReference type="InterPro" id="IPR047365">
    <property type="entry name" value="Tudor_AtPTM-like"/>
</dbReference>
<sequence length="852" mass="92606">MSVSDKELENQILEAGEKLIDPPSSLDELLSFLDKLFVSLSEVEQSPPDSMQNALSPLMKGLVGGKLFKHSDVDVKVAVAACISEITRITAPDAPYDDDQMKEVFKLIVSSFEDLVDKSSRSYTKRISILETVAKVRSCVVMLDLECDALLIEMFQHFLKAIRDHHSANVFSSMENIMTLVLEESEEIPSEMLSPFLHYVKKDDEISQISRRLAEQVLSNCASKLKTYLTEAVKSSGVPLDKYGNIVASICEGTFSALQQDQVVANEKEDSEGHITREAEVEKAAEISTPERTDAPKDESGKSGVSNGVAQQNDSSVDTDSTKKQDDTSAKDELQQLDNPRNTDLDNTTEEKPDVEHQIEEKENQSSSVKQADSSKNSDIKEETEPAEHLDSKDDSSVNAVTSSENEKNISVQALPSTTSADETNNVSSPSKAEDLLEQSRPKKTANQKKKESSTKEVKPSASIATEEVSEEPNTSEPHVTKKSGKKVASSSKTKPTVPPSKKSTSETKVAKQSEKKVAGSDHAQESTKPKEEKKKPGRGKAIDEESLHTSSGDNEKPAVSSGKLASKSKKEAKQTVEESPDTNTKRKRSLDQGKASENLGESLVGSRVKVWWPMDQAYYKGEVTSYDAAKKRHMVIYDDGDQEILNLKTQKWSPLDESELSQDEEAADQTGQDEEASTAPLRKKAKTGKQSKMDNSSAKKGGGAGSSKSKAAPASKSSKKSQDDKTASKSKEEEEESSEEESEEEETPKTVGKSGSSKSKKDISSVSKASSKKKEEPFKTTTSSKSKSGPVKSVPAKSKTGKGKAKSASKAKESDSESESEETLKEPETGTKGKSGKSQGSQAKSGKKRKR</sequence>
<dbReference type="Pfam" id="PF21743">
    <property type="entry name" value="PTM_DIR17_Tudor"/>
    <property type="match status" value="1"/>
</dbReference>
<dbReference type="CDD" id="cd20404">
    <property type="entry name" value="Tudor_Agenet_AtEML-like"/>
    <property type="match status" value="1"/>
</dbReference>
<evidence type="ECO:0000256" key="2">
    <source>
        <dbReference type="ARBA" id="ARBA00022763"/>
    </source>
</evidence>
<comment type="caution">
    <text evidence="7">The sequence shown here is derived from an EMBL/GenBank/DDBJ whole genome shotgun (WGS) entry which is preliminary data.</text>
</comment>
<feature type="compositionally biased region" description="Low complexity" evidence="5">
    <location>
        <begin position="707"/>
        <end position="717"/>
    </location>
</feature>
<feature type="compositionally biased region" description="Basic residues" evidence="5">
    <location>
        <begin position="800"/>
        <end position="810"/>
    </location>
</feature>
<dbReference type="AlphaFoldDB" id="A0A8T1Y2Z9"/>
<evidence type="ECO:0000256" key="5">
    <source>
        <dbReference type="SAM" id="MobiDB-lite"/>
    </source>
</evidence>
<evidence type="ECO:0000256" key="3">
    <source>
        <dbReference type="ARBA" id="ARBA00023204"/>
    </source>
</evidence>
<feature type="compositionally biased region" description="Basic and acidic residues" evidence="5">
    <location>
        <begin position="504"/>
        <end position="548"/>
    </location>
</feature>
<keyword evidence="2" id="KW-0227">DNA damage</keyword>
<dbReference type="Proteomes" id="UP000694240">
    <property type="component" value="Chromosome 12"/>
</dbReference>
<evidence type="ECO:0000313" key="8">
    <source>
        <dbReference type="Proteomes" id="UP000694240"/>
    </source>
</evidence>
<evidence type="ECO:0000259" key="6">
    <source>
        <dbReference type="Pfam" id="PF21743"/>
    </source>
</evidence>
<feature type="compositionally biased region" description="Low complexity" evidence="5">
    <location>
        <begin position="780"/>
        <end position="799"/>
    </location>
</feature>
<feature type="compositionally biased region" description="Low complexity" evidence="5">
    <location>
        <begin position="487"/>
        <end position="503"/>
    </location>
</feature>
<dbReference type="PANTHER" id="PTHR12663">
    <property type="entry name" value="ANDROGEN INDUCED INHIBITOR OF PROLIFERATION AS3 / PDS5-RELATED"/>
    <property type="match status" value="1"/>
</dbReference>
<comment type="subcellular location">
    <subcellularLocation>
        <location evidence="1">Nucleus</location>
    </subcellularLocation>
</comment>
<name>A0A8T1Y2Z9_9BRAS</name>
<feature type="compositionally biased region" description="Basic and acidic residues" evidence="5">
    <location>
        <begin position="320"/>
        <end position="334"/>
    </location>
</feature>
<evidence type="ECO:0000256" key="4">
    <source>
        <dbReference type="ARBA" id="ARBA00023242"/>
    </source>
</evidence>
<dbReference type="Pfam" id="PF20168">
    <property type="entry name" value="PDS5"/>
    <property type="match status" value="1"/>
</dbReference>
<feature type="compositionally biased region" description="Low complexity" evidence="5">
    <location>
        <begin position="833"/>
        <end position="845"/>
    </location>
</feature>
<keyword evidence="3" id="KW-0234">DNA repair</keyword>
<keyword evidence="4" id="KW-0539">Nucleus</keyword>
<gene>
    <name evidence="7" type="ORF">ISN45_Aa07g008980</name>
</gene>
<protein>
    <submittedName>
        <fullName evidence="7">Lamin-B receptor of TUDOR domain</fullName>
    </submittedName>
</protein>
<proteinExistence type="predicted"/>
<dbReference type="EMBL" id="JAEFBK010000012">
    <property type="protein sequence ID" value="KAG7540731.1"/>
    <property type="molecule type" value="Genomic_DNA"/>
</dbReference>
<dbReference type="InterPro" id="IPR039776">
    <property type="entry name" value="Pds5"/>
</dbReference>